<feature type="region of interest" description="Disordered" evidence="1">
    <location>
        <begin position="28"/>
        <end position="47"/>
    </location>
</feature>
<evidence type="ECO:0000256" key="2">
    <source>
        <dbReference type="SAM" id="SignalP"/>
    </source>
</evidence>
<feature type="signal peptide" evidence="2">
    <location>
        <begin position="1"/>
        <end position="24"/>
    </location>
</feature>
<keyword evidence="4" id="KW-1185">Reference proteome</keyword>
<feature type="chain" id="PRO_5047508465" evidence="2">
    <location>
        <begin position="25"/>
        <end position="135"/>
    </location>
</feature>
<sequence length="135" mass="15049">MRNQSLKFLLLFMWAVLLSGSAFAQAKMPEDKSKRPSPPATITGPNFTIEYSRPSVKGRKIFGELEPYGKVWRTGANEATTFEAKQAVKINGQALPAGTYALFTIPGEQEWTIIFNKTAKQWGLSNTMKSKMRCA</sequence>
<evidence type="ECO:0000313" key="3">
    <source>
        <dbReference type="EMBL" id="UOQ64312.1"/>
    </source>
</evidence>
<evidence type="ECO:0000256" key="1">
    <source>
        <dbReference type="SAM" id="MobiDB-lite"/>
    </source>
</evidence>
<keyword evidence="2" id="KW-0732">Signal</keyword>
<reference evidence="3" key="1">
    <citation type="submission" date="2022-04" db="EMBL/GenBank/DDBJ databases">
        <title>Hymenobacter sp. isolated from the air.</title>
        <authorList>
            <person name="Won M."/>
            <person name="Lee C.-M."/>
            <person name="Woen H.-Y."/>
            <person name="Kwon S.-W."/>
        </authorList>
    </citation>
    <scope>NUCLEOTIDE SEQUENCE</scope>
    <source>
        <strain evidence="3">5420S-77</strain>
    </source>
</reference>
<dbReference type="Pfam" id="PF11138">
    <property type="entry name" value="DUF2911"/>
    <property type="match status" value="1"/>
</dbReference>
<evidence type="ECO:0000313" key="4">
    <source>
        <dbReference type="Proteomes" id="UP000830401"/>
    </source>
</evidence>
<name>A0ABY4G0I2_9BACT</name>
<dbReference type="Proteomes" id="UP000830401">
    <property type="component" value="Chromosome"/>
</dbReference>
<gene>
    <name evidence="3" type="ORF">MUN86_11965</name>
</gene>
<dbReference type="InterPro" id="IPR021314">
    <property type="entry name" value="DUF2911"/>
</dbReference>
<accession>A0ABY4G0I2</accession>
<organism evidence="3 4">
    <name type="scientific">Hymenobacter volaticus</name>
    <dbReference type="NCBI Taxonomy" id="2932254"/>
    <lineage>
        <taxon>Bacteria</taxon>
        <taxon>Pseudomonadati</taxon>
        <taxon>Bacteroidota</taxon>
        <taxon>Cytophagia</taxon>
        <taxon>Cytophagales</taxon>
        <taxon>Hymenobacteraceae</taxon>
        <taxon>Hymenobacter</taxon>
    </lineage>
</organism>
<proteinExistence type="predicted"/>
<dbReference type="EMBL" id="CP095061">
    <property type="protein sequence ID" value="UOQ64312.1"/>
    <property type="molecule type" value="Genomic_DNA"/>
</dbReference>
<protein>
    <submittedName>
        <fullName evidence="3">DUF2911 domain-containing protein</fullName>
    </submittedName>
</protein>